<evidence type="ECO:0000313" key="2">
    <source>
        <dbReference type="EMBL" id="CAH0526447.1"/>
    </source>
</evidence>
<comment type="caution">
    <text evidence="2">The sequence shown here is derived from an EMBL/GenBank/DDBJ whole genome shotgun (WGS) entry which is preliminary data.</text>
</comment>
<reference evidence="2" key="1">
    <citation type="submission" date="2021-12" db="EMBL/GenBank/DDBJ databases">
        <authorList>
            <person name="Rodrigo-Torres L."/>
            <person name="Arahal R. D."/>
            <person name="Lucena T."/>
        </authorList>
    </citation>
    <scope>NUCLEOTIDE SEQUENCE</scope>
    <source>
        <strain evidence="2">CECT 8226</strain>
    </source>
</reference>
<evidence type="ECO:0000313" key="3">
    <source>
        <dbReference type="Proteomes" id="UP000838160"/>
    </source>
</evidence>
<dbReference type="RefSeq" id="WP_237484729.1">
    <property type="nucleotide sequence ID" value="NZ_CAKLCM010000002.1"/>
</dbReference>
<dbReference type="Proteomes" id="UP000838160">
    <property type="component" value="Unassembled WGS sequence"/>
</dbReference>
<feature type="chain" id="PRO_5046649874" description="54K polar flagellar sheath protein A" evidence="1">
    <location>
        <begin position="20"/>
        <end position="490"/>
    </location>
</feature>
<keyword evidence="3" id="KW-1185">Reference proteome</keyword>
<protein>
    <recommendedName>
        <fullName evidence="4">54K polar flagellar sheath protein A</fullName>
    </recommendedName>
</protein>
<accession>A0ABN8DHQ0</accession>
<organism evidence="2 3">
    <name type="scientific">Vibrio hippocampi</name>
    <dbReference type="NCBI Taxonomy" id="654686"/>
    <lineage>
        <taxon>Bacteria</taxon>
        <taxon>Pseudomonadati</taxon>
        <taxon>Pseudomonadota</taxon>
        <taxon>Gammaproteobacteria</taxon>
        <taxon>Vibrionales</taxon>
        <taxon>Vibrionaceae</taxon>
        <taxon>Vibrio</taxon>
    </lineage>
</organism>
<name>A0ABN8DHQ0_9VIBR</name>
<sequence length="490" mass="52894">MKKAVILPLVAAISGVLVGCNSSSGGSSGGSTTKFTLSFATPNYVTDSSTSCTIYKQSSDANGNEQYLTYNSASNDVASQYIVGYISDADGVRQGEYLVPSSASLSFTLESIPEDGSFTLQEFRYGNKDILATTFSKSFLEDESLRSVTFGMDKDAGTGSCIAGNNYQEVSLTDLKYTNGTSSTGNYFFVSQVDELESYNSELESTAPLAAVSGEPTVILQYNTDGDINQFGVGSWGSSSILMEQASTTTFINNYSTNTYSHLDLLLHSDGYAYTANSYDNSVTQTTMPNDTRGSETWAYSVDLDDVNGWSLQYGNALVLGDDMAIRVDELFDTTNLPLESELPTVTSNGDTVDIAVNLDVDDELGFQRIAYKTSYTEGVNSYTVTHKLYSDVDSSVTVPVLYYGSTISDSVAANLLPSTASSFNRAIYIQEDETTLIDASVFMAQFAHGDSIDTELALDIDGLLASQIEQDSNAITISEQHHIQVQRFD</sequence>
<feature type="signal peptide" evidence="1">
    <location>
        <begin position="1"/>
        <end position="19"/>
    </location>
</feature>
<evidence type="ECO:0008006" key="4">
    <source>
        <dbReference type="Google" id="ProtNLM"/>
    </source>
</evidence>
<dbReference type="EMBL" id="CAKLCM010000002">
    <property type="protein sequence ID" value="CAH0526447.1"/>
    <property type="molecule type" value="Genomic_DNA"/>
</dbReference>
<proteinExistence type="predicted"/>
<keyword evidence="1" id="KW-0732">Signal</keyword>
<gene>
    <name evidence="2" type="ORF">VHP8226_01810</name>
</gene>
<dbReference type="PROSITE" id="PS51257">
    <property type="entry name" value="PROKAR_LIPOPROTEIN"/>
    <property type="match status" value="1"/>
</dbReference>
<evidence type="ECO:0000256" key="1">
    <source>
        <dbReference type="SAM" id="SignalP"/>
    </source>
</evidence>